<gene>
    <name evidence="1" type="ORF">HS99_0002325</name>
</gene>
<dbReference type="Proteomes" id="UP000037395">
    <property type="component" value="Unassembled WGS sequence"/>
</dbReference>
<comment type="caution">
    <text evidence="1">The sequence shown here is derived from an EMBL/GenBank/DDBJ whole genome shotgun (WGS) entry which is preliminary data.</text>
</comment>
<dbReference type="EMBL" id="JPRF03000001">
    <property type="protein sequence ID" value="OEV39542.1"/>
    <property type="molecule type" value="Genomic_DNA"/>
</dbReference>
<organism evidence="1 2">
    <name type="scientific">Kitasatospora aureofaciens</name>
    <name type="common">Streptomyces aureofaciens</name>
    <dbReference type="NCBI Taxonomy" id="1894"/>
    <lineage>
        <taxon>Bacteria</taxon>
        <taxon>Bacillati</taxon>
        <taxon>Actinomycetota</taxon>
        <taxon>Actinomycetes</taxon>
        <taxon>Kitasatosporales</taxon>
        <taxon>Streptomycetaceae</taxon>
        <taxon>Kitasatospora</taxon>
    </lineage>
</organism>
<keyword evidence="2" id="KW-1185">Reference proteome</keyword>
<evidence type="ECO:0000313" key="1">
    <source>
        <dbReference type="EMBL" id="OEV39542.1"/>
    </source>
</evidence>
<dbReference type="GO" id="GO:0046961">
    <property type="term" value="F:proton-transporting ATPase activity, rotational mechanism"/>
    <property type="evidence" value="ECO:0007669"/>
    <property type="project" value="InterPro"/>
</dbReference>
<proteinExistence type="predicted"/>
<protein>
    <recommendedName>
        <fullName evidence="3">ATP synthase subunit F</fullName>
    </recommendedName>
</protein>
<dbReference type="Gene3D" id="3.40.50.10580">
    <property type="entry name" value="ATPase, V1 complex, subunit F"/>
    <property type="match status" value="1"/>
</dbReference>
<dbReference type="InterPro" id="IPR036906">
    <property type="entry name" value="ATPase_V1_fsu_sf"/>
</dbReference>
<accession>A0A1E7NFU3</accession>
<dbReference type="SUPFAM" id="SSF159468">
    <property type="entry name" value="AtpF-like"/>
    <property type="match status" value="1"/>
</dbReference>
<sequence length="73" mass="7567">MGAVAAIGERTRVAGLALAGVVVLVAERPEEVRRAWAELPEGAELVILTPDAARAVGRELAEGARPLTVVMPP</sequence>
<evidence type="ECO:0000313" key="2">
    <source>
        <dbReference type="Proteomes" id="UP000037395"/>
    </source>
</evidence>
<evidence type="ECO:0008006" key="3">
    <source>
        <dbReference type="Google" id="ProtNLM"/>
    </source>
</evidence>
<reference evidence="1" key="1">
    <citation type="submission" date="2016-08" db="EMBL/GenBank/DDBJ databases">
        <title>Sequencing, Assembly and Comparative Genomics of S. aureofaciens ATCC 10762.</title>
        <authorList>
            <person name="Gradnigo J.S."/>
            <person name="Johnson N."/>
            <person name="Somerville G.A."/>
        </authorList>
    </citation>
    <scope>NUCLEOTIDE SEQUENCE [LARGE SCALE GENOMIC DNA]</scope>
    <source>
        <strain evidence="1">ATCC 10762</strain>
    </source>
</reference>
<dbReference type="OrthoDB" id="4246289at2"/>
<name>A0A1E7NFU3_KITAU</name>
<dbReference type="AlphaFoldDB" id="A0A1E7NFU3"/>